<accession>A0A9P9A4Z7</accession>
<gene>
    <name evidence="1" type="ORF">F5X68DRAFT_251144</name>
</gene>
<dbReference type="EMBL" id="JAGSXJ010000041">
    <property type="protein sequence ID" value="KAH6663950.1"/>
    <property type="molecule type" value="Genomic_DNA"/>
</dbReference>
<reference evidence="1" key="1">
    <citation type="journal article" date="2021" name="Nat. Commun.">
        <title>Genetic determinants of endophytism in the Arabidopsis root mycobiome.</title>
        <authorList>
            <person name="Mesny F."/>
            <person name="Miyauchi S."/>
            <person name="Thiergart T."/>
            <person name="Pickel B."/>
            <person name="Atanasova L."/>
            <person name="Karlsson M."/>
            <person name="Huettel B."/>
            <person name="Barry K.W."/>
            <person name="Haridas S."/>
            <person name="Chen C."/>
            <person name="Bauer D."/>
            <person name="Andreopoulos W."/>
            <person name="Pangilinan J."/>
            <person name="LaButti K."/>
            <person name="Riley R."/>
            <person name="Lipzen A."/>
            <person name="Clum A."/>
            <person name="Drula E."/>
            <person name="Henrissat B."/>
            <person name="Kohler A."/>
            <person name="Grigoriev I.V."/>
            <person name="Martin F.M."/>
            <person name="Hacquard S."/>
        </authorList>
    </citation>
    <scope>NUCLEOTIDE SEQUENCE</scope>
    <source>
        <strain evidence="1">MPI-SDFR-AT-0117</strain>
    </source>
</reference>
<dbReference type="AlphaFoldDB" id="A0A9P9A4Z7"/>
<comment type="caution">
    <text evidence="1">The sequence shown here is derived from an EMBL/GenBank/DDBJ whole genome shotgun (WGS) entry which is preliminary data.</text>
</comment>
<keyword evidence="2" id="KW-1185">Reference proteome</keyword>
<evidence type="ECO:0000313" key="2">
    <source>
        <dbReference type="Proteomes" id="UP000770015"/>
    </source>
</evidence>
<evidence type="ECO:0000313" key="1">
    <source>
        <dbReference type="EMBL" id="KAH6663950.1"/>
    </source>
</evidence>
<proteinExistence type="predicted"/>
<protein>
    <submittedName>
        <fullName evidence="1">Uncharacterized protein</fullName>
    </submittedName>
</protein>
<organism evidence="1 2">
    <name type="scientific">Plectosphaerella plurivora</name>
    <dbReference type="NCBI Taxonomy" id="936078"/>
    <lineage>
        <taxon>Eukaryota</taxon>
        <taxon>Fungi</taxon>
        <taxon>Dikarya</taxon>
        <taxon>Ascomycota</taxon>
        <taxon>Pezizomycotina</taxon>
        <taxon>Sordariomycetes</taxon>
        <taxon>Hypocreomycetidae</taxon>
        <taxon>Glomerellales</taxon>
        <taxon>Plectosphaerellaceae</taxon>
        <taxon>Plectosphaerella</taxon>
    </lineage>
</organism>
<dbReference type="Proteomes" id="UP000770015">
    <property type="component" value="Unassembled WGS sequence"/>
</dbReference>
<sequence>MRVHDLPVDVVCLILKKMDCGADLMNATHGSSALFRTFKHFEAEIASAVLSNQFTPDELGPLQAAVSLPSHATLDNDNYDALVATAKLSAFQRGENRAQQVYAVWPATTLILCRKIEKFYKAQERFAGWYVRHSVPAILQDEGNDTGDKMEPPTETERLRFLQGVYNIEIMRKLRGWTILGDPVSLCISPWPTYQGVLTRLFSFHDSMQVLTIAYFIRRKMRPFFKAALRHLERHQTLNSEGQQLSDSDDEAPGKIDLYRLQDLLDDPMYDEEIGGDEPSFLLSLGIETCVDIISEPKNPANFHYLGEPSWEDCVQVDVYSWENGGPWGNYEGVDYWGSENSDFLESLLTDASDDLPDDARYLAINRFLDTFLRDYAANTAIYLADKERISSIRSIYRPRVEYDG</sequence>
<name>A0A9P9A4Z7_9PEZI</name>